<dbReference type="Gene3D" id="2.40.50.180">
    <property type="entry name" value="CheA-289, Domain 4"/>
    <property type="match status" value="1"/>
</dbReference>
<evidence type="ECO:0000259" key="2">
    <source>
        <dbReference type="PROSITE" id="PS50851"/>
    </source>
</evidence>
<organism evidence="3 4">
    <name type="scientific">Thiocapsa imhoffii</name>
    <dbReference type="NCBI Taxonomy" id="382777"/>
    <lineage>
        <taxon>Bacteria</taxon>
        <taxon>Pseudomonadati</taxon>
        <taxon>Pseudomonadota</taxon>
        <taxon>Gammaproteobacteria</taxon>
        <taxon>Chromatiales</taxon>
        <taxon>Chromatiaceae</taxon>
        <taxon>Thiocapsa</taxon>
    </lineage>
</organism>
<dbReference type="InterPro" id="IPR039315">
    <property type="entry name" value="CheW"/>
</dbReference>
<keyword evidence="4" id="KW-1185">Reference proteome</keyword>
<dbReference type="GO" id="GO:0007165">
    <property type="term" value="P:signal transduction"/>
    <property type="evidence" value="ECO:0007669"/>
    <property type="project" value="InterPro"/>
</dbReference>
<dbReference type="InterPro" id="IPR002545">
    <property type="entry name" value="CheW-lke_dom"/>
</dbReference>
<feature type="compositionally biased region" description="Basic and acidic residues" evidence="1">
    <location>
        <begin position="1"/>
        <end position="11"/>
    </location>
</feature>
<evidence type="ECO:0000313" key="3">
    <source>
        <dbReference type="EMBL" id="MBK1646638.1"/>
    </source>
</evidence>
<dbReference type="GO" id="GO:0005829">
    <property type="term" value="C:cytosol"/>
    <property type="evidence" value="ECO:0007669"/>
    <property type="project" value="TreeGrafter"/>
</dbReference>
<dbReference type="SUPFAM" id="SSF50341">
    <property type="entry name" value="CheW-like"/>
    <property type="match status" value="1"/>
</dbReference>
<dbReference type="Pfam" id="PF01584">
    <property type="entry name" value="CheW"/>
    <property type="match status" value="1"/>
</dbReference>
<evidence type="ECO:0000256" key="1">
    <source>
        <dbReference type="SAM" id="MobiDB-lite"/>
    </source>
</evidence>
<dbReference type="GO" id="GO:0006935">
    <property type="term" value="P:chemotaxis"/>
    <property type="evidence" value="ECO:0007669"/>
    <property type="project" value="InterPro"/>
</dbReference>
<dbReference type="PANTHER" id="PTHR22617">
    <property type="entry name" value="CHEMOTAXIS SENSOR HISTIDINE KINASE-RELATED"/>
    <property type="match status" value="1"/>
</dbReference>
<dbReference type="SMART" id="SM00260">
    <property type="entry name" value="CheW"/>
    <property type="match status" value="1"/>
</dbReference>
<name>A0A9X1BB61_9GAMM</name>
<sequence>MASDDLHHDPRGLGQATLRGGTDTPGVRADELDALLAQRGQAARQIIDVETARIKLVIFVIGETSLALRARNLLEILPFSTPHFVPGCPPVIEGVIDVRGDIASVLRLGDLLGLAHAPPERGGAILLGEAHAVRSGLRVDRVIDVFDLAEEAIQPPPDSLRQPLRDFTSGVFEHQGEVVILLELEQIFRALVGSMDGA</sequence>
<dbReference type="InterPro" id="IPR036061">
    <property type="entry name" value="CheW-like_dom_sf"/>
</dbReference>
<gene>
    <name evidence="3" type="ORF">CKO25_18740</name>
</gene>
<evidence type="ECO:0000313" key="4">
    <source>
        <dbReference type="Proteomes" id="UP001138802"/>
    </source>
</evidence>
<protein>
    <submittedName>
        <fullName evidence="3">Chemotaxis protein CheW</fullName>
    </submittedName>
</protein>
<dbReference type="Gene3D" id="2.30.30.40">
    <property type="entry name" value="SH3 Domains"/>
    <property type="match status" value="1"/>
</dbReference>
<accession>A0A9X1BB61</accession>
<dbReference type="EMBL" id="NRSD01000029">
    <property type="protein sequence ID" value="MBK1646638.1"/>
    <property type="molecule type" value="Genomic_DNA"/>
</dbReference>
<dbReference type="PROSITE" id="PS50851">
    <property type="entry name" value="CHEW"/>
    <property type="match status" value="1"/>
</dbReference>
<feature type="region of interest" description="Disordered" evidence="1">
    <location>
        <begin position="1"/>
        <end position="25"/>
    </location>
</feature>
<comment type="caution">
    <text evidence="3">The sequence shown here is derived from an EMBL/GenBank/DDBJ whole genome shotgun (WGS) entry which is preliminary data.</text>
</comment>
<dbReference type="RefSeq" id="WP_200389458.1">
    <property type="nucleotide sequence ID" value="NZ_NRSD01000029.1"/>
</dbReference>
<dbReference type="Proteomes" id="UP001138802">
    <property type="component" value="Unassembled WGS sequence"/>
</dbReference>
<feature type="domain" description="CheW-like" evidence="2">
    <location>
        <begin position="53"/>
        <end position="193"/>
    </location>
</feature>
<proteinExistence type="predicted"/>
<dbReference type="PANTHER" id="PTHR22617:SF23">
    <property type="entry name" value="CHEMOTAXIS PROTEIN CHEW"/>
    <property type="match status" value="1"/>
</dbReference>
<reference evidence="3 4" key="1">
    <citation type="journal article" date="2020" name="Microorganisms">
        <title>Osmotic Adaptation and Compatible Solute Biosynthesis of Phototrophic Bacteria as Revealed from Genome Analyses.</title>
        <authorList>
            <person name="Imhoff J.F."/>
            <person name="Rahn T."/>
            <person name="Kunzel S."/>
            <person name="Keller A."/>
            <person name="Neulinger S.C."/>
        </authorList>
    </citation>
    <scope>NUCLEOTIDE SEQUENCE [LARGE SCALE GENOMIC DNA]</scope>
    <source>
        <strain evidence="3 4">DSM 21303</strain>
    </source>
</reference>
<dbReference type="AlphaFoldDB" id="A0A9X1BB61"/>